<feature type="transmembrane region" description="Helical" evidence="1">
    <location>
        <begin position="21"/>
        <end position="43"/>
    </location>
</feature>
<evidence type="ECO:0000256" key="1">
    <source>
        <dbReference type="SAM" id="Phobius"/>
    </source>
</evidence>
<dbReference type="Gene3D" id="2.40.50.100">
    <property type="match status" value="1"/>
</dbReference>
<keyword evidence="1" id="KW-0472">Membrane</keyword>
<sequence length="132" mass="14410">MSADVKKKSLTVFKTDRHEDLAACFFAGLVVVVVLCYMAFFVAQVTVKAPVDGKLTEIKIAVGAEIKEGQPLYVYETKKKKYVQGQMQETTVSETFKSKVPGKIIAVKKNAGDAFKKGDGLLVVEHVKGTLP</sequence>
<comment type="caution">
    <text evidence="2">The sequence shown here is derived from an EMBL/GenBank/DDBJ whole genome shotgun (WGS) entry which is preliminary data.</text>
</comment>
<protein>
    <submittedName>
        <fullName evidence="2">Biotin/lipoyl-binding protein</fullName>
    </submittedName>
</protein>
<dbReference type="AlphaFoldDB" id="A0A7C4AHF5"/>
<accession>A0A7C4AHF5</accession>
<dbReference type="InterPro" id="IPR011053">
    <property type="entry name" value="Single_hybrid_motif"/>
</dbReference>
<keyword evidence="1" id="KW-0812">Transmembrane</keyword>
<dbReference type="EMBL" id="DSRP01000531">
    <property type="protein sequence ID" value="HGG92817.1"/>
    <property type="molecule type" value="Genomic_DNA"/>
</dbReference>
<proteinExistence type="predicted"/>
<evidence type="ECO:0000313" key="2">
    <source>
        <dbReference type="EMBL" id="HGG92817.1"/>
    </source>
</evidence>
<keyword evidence="1" id="KW-1133">Transmembrane helix</keyword>
<name>A0A7C4AHF5_9BACT</name>
<gene>
    <name evidence="2" type="ORF">ENR59_07685</name>
</gene>
<reference evidence="2" key="1">
    <citation type="journal article" date="2020" name="mSystems">
        <title>Genome- and Community-Level Interaction Insights into Carbon Utilization and Element Cycling Functions of Hydrothermarchaeota in Hydrothermal Sediment.</title>
        <authorList>
            <person name="Zhou Z."/>
            <person name="Liu Y."/>
            <person name="Xu W."/>
            <person name="Pan J."/>
            <person name="Luo Z.H."/>
            <person name="Li M."/>
        </authorList>
    </citation>
    <scope>NUCLEOTIDE SEQUENCE [LARGE SCALE GENOMIC DNA]</scope>
    <source>
        <strain evidence="2">SpSt-413</strain>
    </source>
</reference>
<organism evidence="2">
    <name type="scientific">Fundidesulfovibrio putealis</name>
    <dbReference type="NCBI Taxonomy" id="270496"/>
    <lineage>
        <taxon>Bacteria</taxon>
        <taxon>Pseudomonadati</taxon>
        <taxon>Thermodesulfobacteriota</taxon>
        <taxon>Desulfovibrionia</taxon>
        <taxon>Desulfovibrionales</taxon>
        <taxon>Desulfovibrionaceae</taxon>
        <taxon>Fundidesulfovibrio</taxon>
    </lineage>
</organism>
<dbReference type="SUPFAM" id="SSF51230">
    <property type="entry name" value="Single hybrid motif"/>
    <property type="match status" value="1"/>
</dbReference>